<feature type="compositionally biased region" description="Polar residues" evidence="7">
    <location>
        <begin position="53"/>
        <end position="70"/>
    </location>
</feature>
<protein>
    <recommendedName>
        <fullName evidence="3">Protein CUSTOS</fullName>
    </recommendedName>
</protein>
<evidence type="ECO:0000256" key="1">
    <source>
        <dbReference type="ARBA" id="ARBA00004259"/>
    </source>
</evidence>
<keyword evidence="4" id="KW-0217">Developmental protein</keyword>
<proteinExistence type="inferred from homology"/>
<organism evidence="8">
    <name type="scientific">Cacopsylla melanoneura</name>
    <dbReference type="NCBI Taxonomy" id="428564"/>
    <lineage>
        <taxon>Eukaryota</taxon>
        <taxon>Metazoa</taxon>
        <taxon>Ecdysozoa</taxon>
        <taxon>Arthropoda</taxon>
        <taxon>Hexapoda</taxon>
        <taxon>Insecta</taxon>
        <taxon>Pterygota</taxon>
        <taxon>Neoptera</taxon>
        <taxon>Paraneoptera</taxon>
        <taxon>Hemiptera</taxon>
        <taxon>Sternorrhyncha</taxon>
        <taxon>Psylloidea</taxon>
        <taxon>Psyllidae</taxon>
        <taxon>Psyllinae</taxon>
        <taxon>Cacopsylla</taxon>
    </lineage>
</organism>
<dbReference type="PANTHER" id="PTHR14482:SF0">
    <property type="entry name" value="PROTEIN CUSTOS"/>
    <property type="match status" value="1"/>
</dbReference>
<feature type="region of interest" description="Disordered" evidence="7">
    <location>
        <begin position="26"/>
        <end position="70"/>
    </location>
</feature>
<dbReference type="GO" id="GO:0016055">
    <property type="term" value="P:Wnt signaling pathway"/>
    <property type="evidence" value="ECO:0007669"/>
    <property type="project" value="UniProtKB-KW"/>
</dbReference>
<name>A0A8D8R8W0_9HEMI</name>
<evidence type="ECO:0000313" key="8">
    <source>
        <dbReference type="EMBL" id="CAG6645841.1"/>
    </source>
</evidence>
<evidence type="ECO:0000256" key="5">
    <source>
        <dbReference type="ARBA" id="ARBA00022687"/>
    </source>
</evidence>
<dbReference type="InterPro" id="IPR026694">
    <property type="entry name" value="CUSTOS"/>
</dbReference>
<dbReference type="AlphaFoldDB" id="A0A8D8R8W0"/>
<feature type="compositionally biased region" description="Polar residues" evidence="7">
    <location>
        <begin position="99"/>
        <end position="108"/>
    </location>
</feature>
<keyword evidence="5" id="KW-0879">Wnt signaling pathway</keyword>
<comment type="similarity">
    <text evidence="2">Belongs to the CUSTOS family.</text>
</comment>
<dbReference type="EMBL" id="HBUF01138841">
    <property type="protein sequence ID" value="CAG6645841.1"/>
    <property type="molecule type" value="Transcribed_RNA"/>
</dbReference>
<comment type="subcellular location">
    <subcellularLocation>
        <location evidence="1">Nucleus envelope</location>
    </subcellularLocation>
</comment>
<reference evidence="8" key="1">
    <citation type="submission" date="2021-05" db="EMBL/GenBank/DDBJ databases">
        <authorList>
            <person name="Alioto T."/>
            <person name="Alioto T."/>
            <person name="Gomez Garrido J."/>
        </authorList>
    </citation>
    <scope>NUCLEOTIDE SEQUENCE</scope>
</reference>
<dbReference type="GO" id="GO:0005635">
    <property type="term" value="C:nuclear envelope"/>
    <property type="evidence" value="ECO:0007669"/>
    <property type="project" value="UniProtKB-SubCell"/>
</dbReference>
<sequence>MAEDSSSSDEDLSKFEEAVDIKLTQAFSSNNVSKTELDTSTKTSNEALPPSLRNPNDENNASKSKSYLTPQVTPEFQKFVAKKLEKTLDRYLDENISENTPIENSTENSSKKKKSKKFHCPSNGIKMFRNSAIRVEEFQEDTCDLDDKIRQHNRIDHKRNTSNYDEKEEMKKIKMVAIEPNVILNQSETKAWSKNVKGDVIRVEKTSEDNVFSVKQRGYVPPEQWTGRILS</sequence>
<feature type="compositionally biased region" description="Polar residues" evidence="7">
    <location>
        <begin position="26"/>
        <end position="46"/>
    </location>
</feature>
<accession>A0A8D8R8W0</accession>
<dbReference type="PANTHER" id="PTHR14482">
    <property type="entry name" value="CHROMOSOME 12 ORF 43 HOMOLOG"/>
    <property type="match status" value="1"/>
</dbReference>
<evidence type="ECO:0000256" key="3">
    <source>
        <dbReference type="ARBA" id="ARBA00013465"/>
    </source>
</evidence>
<evidence type="ECO:0000256" key="7">
    <source>
        <dbReference type="SAM" id="MobiDB-lite"/>
    </source>
</evidence>
<evidence type="ECO:0000256" key="4">
    <source>
        <dbReference type="ARBA" id="ARBA00022473"/>
    </source>
</evidence>
<evidence type="ECO:0000256" key="2">
    <source>
        <dbReference type="ARBA" id="ARBA00008632"/>
    </source>
</evidence>
<keyword evidence="6" id="KW-0539">Nucleus</keyword>
<evidence type="ECO:0000256" key="6">
    <source>
        <dbReference type="ARBA" id="ARBA00023242"/>
    </source>
</evidence>
<feature type="region of interest" description="Disordered" evidence="7">
    <location>
        <begin position="99"/>
        <end position="118"/>
    </location>
</feature>